<dbReference type="InterPro" id="IPR005119">
    <property type="entry name" value="LysR_subst-bd"/>
</dbReference>
<dbReference type="InterPro" id="IPR000847">
    <property type="entry name" value="LysR_HTH_N"/>
</dbReference>
<dbReference type="InterPro" id="IPR036390">
    <property type="entry name" value="WH_DNA-bd_sf"/>
</dbReference>
<dbReference type="PROSITE" id="PS50931">
    <property type="entry name" value="HTH_LYSR"/>
    <property type="match status" value="1"/>
</dbReference>
<dbReference type="InterPro" id="IPR058163">
    <property type="entry name" value="LysR-type_TF_proteobact-type"/>
</dbReference>
<keyword evidence="4" id="KW-0804">Transcription</keyword>
<evidence type="ECO:0000256" key="4">
    <source>
        <dbReference type="ARBA" id="ARBA00023163"/>
    </source>
</evidence>
<dbReference type="Pfam" id="PF03466">
    <property type="entry name" value="LysR_substrate"/>
    <property type="match status" value="1"/>
</dbReference>
<comment type="similarity">
    <text evidence="1">Belongs to the LysR transcriptional regulatory family.</text>
</comment>
<evidence type="ECO:0000313" key="7">
    <source>
        <dbReference type="Proteomes" id="UP000652198"/>
    </source>
</evidence>
<organism evidence="6 7">
    <name type="scientific">Paraburkholderia solitsugae</name>
    <dbReference type="NCBI Taxonomy" id="2675748"/>
    <lineage>
        <taxon>Bacteria</taxon>
        <taxon>Pseudomonadati</taxon>
        <taxon>Pseudomonadota</taxon>
        <taxon>Betaproteobacteria</taxon>
        <taxon>Burkholderiales</taxon>
        <taxon>Burkholderiaceae</taxon>
        <taxon>Paraburkholderia</taxon>
    </lineage>
</organism>
<accession>A0ABX2BVD6</accession>
<dbReference type="SUPFAM" id="SSF46785">
    <property type="entry name" value="Winged helix' DNA-binding domain"/>
    <property type="match status" value="1"/>
</dbReference>
<gene>
    <name evidence="6" type="ORF">GNZ12_26000</name>
</gene>
<dbReference type="Gene3D" id="3.40.190.10">
    <property type="entry name" value="Periplasmic binding protein-like II"/>
    <property type="match status" value="2"/>
</dbReference>
<dbReference type="SUPFAM" id="SSF53850">
    <property type="entry name" value="Periplasmic binding protein-like II"/>
    <property type="match status" value="1"/>
</dbReference>
<sequence>MDQLLAIRAFARVVEAGTFTKAADSLQIPLATVSKLVRTLEKHLGVKLLLRTTRRVTVTTDGAAYYEKTAALLQSLEDIDSSFQSAQGKPRGHLRVDIGGTFARLVVIPALPDFLAKYPDISIDFGVSDRQVDLISDNVDCVIRGGELNDLSLVARLIGNAPWVTCATPGYLEKHGVPRKPRDLETGHSIVNYISTRTGRPMPMHFTRGKEKIELAVPHVIGVNDSNAHFAAGLAGLGVIQTLLYMAQSHIEKGDIVPILEDWNPAPYPFYVVYPPNRYLSNRLRVFIDWIAGHFVT</sequence>
<dbReference type="RefSeq" id="WP_172315070.1">
    <property type="nucleotide sequence ID" value="NZ_WOEY01000101.1"/>
</dbReference>
<dbReference type="Gene3D" id="1.10.10.10">
    <property type="entry name" value="Winged helix-like DNA-binding domain superfamily/Winged helix DNA-binding domain"/>
    <property type="match status" value="1"/>
</dbReference>
<evidence type="ECO:0000256" key="3">
    <source>
        <dbReference type="ARBA" id="ARBA00023125"/>
    </source>
</evidence>
<keyword evidence="7" id="KW-1185">Reference proteome</keyword>
<evidence type="ECO:0000313" key="6">
    <source>
        <dbReference type="EMBL" id="NPT44706.1"/>
    </source>
</evidence>
<reference evidence="6 7" key="1">
    <citation type="submission" date="2019-11" db="EMBL/GenBank/DDBJ databases">
        <title>Metabolism of dissolved organic matter in forest soils.</title>
        <authorList>
            <person name="Cyle K.T."/>
            <person name="Wilhelm R.C."/>
            <person name="Martinez C.E."/>
        </authorList>
    </citation>
    <scope>NUCLEOTIDE SEQUENCE [LARGE SCALE GENOMIC DNA]</scope>
    <source>
        <strain evidence="6 7">1N</strain>
    </source>
</reference>
<feature type="domain" description="HTH lysR-type" evidence="5">
    <location>
        <begin position="1"/>
        <end position="59"/>
    </location>
</feature>
<keyword evidence="2" id="KW-0805">Transcription regulation</keyword>
<keyword evidence="3" id="KW-0238">DNA-binding</keyword>
<dbReference type="PANTHER" id="PTHR30537:SF17">
    <property type="entry name" value="LYSR-FAMILY REGULATORY PROTEIN"/>
    <property type="match status" value="1"/>
</dbReference>
<proteinExistence type="inferred from homology"/>
<dbReference type="Pfam" id="PF00126">
    <property type="entry name" value="HTH_1"/>
    <property type="match status" value="1"/>
</dbReference>
<dbReference type="InterPro" id="IPR036388">
    <property type="entry name" value="WH-like_DNA-bd_sf"/>
</dbReference>
<dbReference type="EMBL" id="WOEY01000101">
    <property type="protein sequence ID" value="NPT44706.1"/>
    <property type="molecule type" value="Genomic_DNA"/>
</dbReference>
<evidence type="ECO:0000256" key="1">
    <source>
        <dbReference type="ARBA" id="ARBA00009437"/>
    </source>
</evidence>
<dbReference type="CDD" id="cd08472">
    <property type="entry name" value="PBP2_CrgA_like_3"/>
    <property type="match status" value="1"/>
</dbReference>
<dbReference type="Proteomes" id="UP000652198">
    <property type="component" value="Unassembled WGS sequence"/>
</dbReference>
<comment type="caution">
    <text evidence="6">The sequence shown here is derived from an EMBL/GenBank/DDBJ whole genome shotgun (WGS) entry which is preliminary data.</text>
</comment>
<evidence type="ECO:0000259" key="5">
    <source>
        <dbReference type="PROSITE" id="PS50931"/>
    </source>
</evidence>
<evidence type="ECO:0000256" key="2">
    <source>
        <dbReference type="ARBA" id="ARBA00023015"/>
    </source>
</evidence>
<name>A0ABX2BVD6_9BURK</name>
<dbReference type="PANTHER" id="PTHR30537">
    <property type="entry name" value="HTH-TYPE TRANSCRIPTIONAL REGULATOR"/>
    <property type="match status" value="1"/>
</dbReference>
<protein>
    <submittedName>
        <fullName evidence="6">LysR family transcriptional regulator</fullName>
    </submittedName>
</protein>